<keyword evidence="1" id="KW-1133">Transmembrane helix</keyword>
<organism evidence="2 3">
    <name type="scientific">Aeromicrobium flavum</name>
    <dbReference type="NCBI Taxonomy" id="416568"/>
    <lineage>
        <taxon>Bacteria</taxon>
        <taxon>Bacillati</taxon>
        <taxon>Actinomycetota</taxon>
        <taxon>Actinomycetes</taxon>
        <taxon>Propionibacteriales</taxon>
        <taxon>Nocardioidaceae</taxon>
        <taxon>Aeromicrobium</taxon>
    </lineage>
</organism>
<evidence type="ECO:0000313" key="2">
    <source>
        <dbReference type="EMBL" id="GEO88736.1"/>
    </source>
</evidence>
<keyword evidence="3" id="KW-1185">Reference proteome</keyword>
<keyword evidence="1" id="KW-0812">Transmembrane</keyword>
<dbReference type="RefSeq" id="WP_146826156.1">
    <property type="nucleotide sequence ID" value="NZ_BAAAYQ010000005.1"/>
</dbReference>
<accession>A0A512HTF4</accession>
<feature type="transmembrane region" description="Helical" evidence="1">
    <location>
        <begin position="37"/>
        <end position="57"/>
    </location>
</feature>
<name>A0A512HTF4_9ACTN</name>
<proteinExistence type="predicted"/>
<dbReference type="Proteomes" id="UP000321769">
    <property type="component" value="Unassembled WGS sequence"/>
</dbReference>
<dbReference type="EMBL" id="BJZQ01000003">
    <property type="protein sequence ID" value="GEO88736.1"/>
    <property type="molecule type" value="Genomic_DNA"/>
</dbReference>
<gene>
    <name evidence="2" type="ORF">AFL01nite_10630</name>
</gene>
<keyword evidence="1" id="KW-0472">Membrane</keyword>
<protein>
    <submittedName>
        <fullName evidence="2">Uncharacterized protein</fullName>
    </submittedName>
</protein>
<sequence>MNTHPVRWDALVFGVLFALVVAAWAALFHGWVTVENLVVAGPVALIVAGIAGIALTLRSSNS</sequence>
<evidence type="ECO:0000313" key="3">
    <source>
        <dbReference type="Proteomes" id="UP000321769"/>
    </source>
</evidence>
<comment type="caution">
    <text evidence="2">The sequence shown here is derived from an EMBL/GenBank/DDBJ whole genome shotgun (WGS) entry which is preliminary data.</text>
</comment>
<dbReference type="AlphaFoldDB" id="A0A512HTF4"/>
<feature type="transmembrane region" description="Helical" evidence="1">
    <location>
        <begin position="12"/>
        <end position="31"/>
    </location>
</feature>
<reference evidence="2 3" key="1">
    <citation type="submission" date="2019-07" db="EMBL/GenBank/DDBJ databases">
        <title>Whole genome shotgun sequence of Aeromicrobium flavum NBRC 107625.</title>
        <authorList>
            <person name="Hosoyama A."/>
            <person name="Uohara A."/>
            <person name="Ohji S."/>
            <person name="Ichikawa N."/>
        </authorList>
    </citation>
    <scope>NUCLEOTIDE SEQUENCE [LARGE SCALE GENOMIC DNA]</scope>
    <source>
        <strain evidence="2 3">NBRC 107625</strain>
    </source>
</reference>
<evidence type="ECO:0000256" key="1">
    <source>
        <dbReference type="SAM" id="Phobius"/>
    </source>
</evidence>